<accession>A0A2G8L591</accession>
<dbReference type="OrthoDB" id="5970526at2759"/>
<name>A0A2G8L591_STIJA</name>
<dbReference type="AlphaFoldDB" id="A0A2G8L591"/>
<reference evidence="1 2" key="1">
    <citation type="journal article" date="2017" name="PLoS Biol.">
        <title>The sea cucumber genome provides insights into morphological evolution and visceral regeneration.</title>
        <authorList>
            <person name="Zhang X."/>
            <person name="Sun L."/>
            <person name="Yuan J."/>
            <person name="Sun Y."/>
            <person name="Gao Y."/>
            <person name="Zhang L."/>
            <person name="Li S."/>
            <person name="Dai H."/>
            <person name="Hamel J.F."/>
            <person name="Liu C."/>
            <person name="Yu Y."/>
            <person name="Liu S."/>
            <person name="Lin W."/>
            <person name="Guo K."/>
            <person name="Jin S."/>
            <person name="Xu P."/>
            <person name="Storey K.B."/>
            <person name="Huan P."/>
            <person name="Zhang T."/>
            <person name="Zhou Y."/>
            <person name="Zhang J."/>
            <person name="Lin C."/>
            <person name="Li X."/>
            <person name="Xing L."/>
            <person name="Huo D."/>
            <person name="Sun M."/>
            <person name="Wang L."/>
            <person name="Mercier A."/>
            <person name="Li F."/>
            <person name="Yang H."/>
            <person name="Xiang J."/>
        </authorList>
    </citation>
    <scope>NUCLEOTIDE SEQUENCE [LARGE SCALE GENOMIC DNA]</scope>
    <source>
        <strain evidence="1">Shaxun</strain>
        <tissue evidence="1">Muscle</tissue>
    </source>
</reference>
<dbReference type="Proteomes" id="UP000230750">
    <property type="component" value="Unassembled WGS sequence"/>
</dbReference>
<comment type="caution">
    <text evidence="1">The sequence shown here is derived from an EMBL/GenBank/DDBJ whole genome shotgun (WGS) entry which is preliminary data.</text>
</comment>
<sequence length="192" mass="22360">MESMTTKQAFITVKDHKENFENNLPCRLINTAKSETGLISKVILDRINNAVRTATKVNQWRSTLSVIEWFRNIQNKDKHTFISFDIVEFYPSITRSLLEKAIAMAKEHTHISNQDIQIIMHSKKSILFDNGTPWRKKGHIHLFDVTTGSYDGAEVCELVGLYILNTLEKRIWEGMHRLYRDDGLAVFKHQRK</sequence>
<keyword evidence="2" id="KW-1185">Reference proteome</keyword>
<protein>
    <recommendedName>
        <fullName evidence="3">Reverse transcriptase domain-containing protein</fullName>
    </recommendedName>
</protein>
<dbReference type="EMBL" id="MRZV01000216">
    <property type="protein sequence ID" value="PIK55408.1"/>
    <property type="molecule type" value="Genomic_DNA"/>
</dbReference>
<gene>
    <name evidence="1" type="ORF">BSL78_07679</name>
</gene>
<evidence type="ECO:0000313" key="1">
    <source>
        <dbReference type="EMBL" id="PIK55408.1"/>
    </source>
</evidence>
<organism evidence="1 2">
    <name type="scientific">Stichopus japonicus</name>
    <name type="common">Sea cucumber</name>
    <dbReference type="NCBI Taxonomy" id="307972"/>
    <lineage>
        <taxon>Eukaryota</taxon>
        <taxon>Metazoa</taxon>
        <taxon>Echinodermata</taxon>
        <taxon>Eleutherozoa</taxon>
        <taxon>Echinozoa</taxon>
        <taxon>Holothuroidea</taxon>
        <taxon>Aspidochirotacea</taxon>
        <taxon>Aspidochirotida</taxon>
        <taxon>Stichopodidae</taxon>
        <taxon>Apostichopus</taxon>
    </lineage>
</organism>
<evidence type="ECO:0000313" key="2">
    <source>
        <dbReference type="Proteomes" id="UP000230750"/>
    </source>
</evidence>
<evidence type="ECO:0008006" key="3">
    <source>
        <dbReference type="Google" id="ProtNLM"/>
    </source>
</evidence>
<proteinExistence type="predicted"/>